<dbReference type="AlphaFoldDB" id="A0A0M3IYZ5"/>
<evidence type="ECO:0000313" key="8">
    <source>
        <dbReference type="WBParaSite" id="ASIM_0000047401-mRNA-1"/>
    </source>
</evidence>
<dbReference type="GO" id="GO:0005643">
    <property type="term" value="C:nuclear pore"/>
    <property type="evidence" value="ECO:0007669"/>
    <property type="project" value="TreeGrafter"/>
</dbReference>
<dbReference type="SUPFAM" id="SSF48371">
    <property type="entry name" value="ARM repeat"/>
    <property type="match status" value="1"/>
</dbReference>
<evidence type="ECO:0000256" key="4">
    <source>
        <dbReference type="ARBA" id="ARBA00022448"/>
    </source>
</evidence>
<keyword evidence="6" id="KW-0653">Protein transport</keyword>
<dbReference type="GO" id="GO:0006611">
    <property type="term" value="P:protein export from nucleus"/>
    <property type="evidence" value="ECO:0007669"/>
    <property type="project" value="TreeGrafter"/>
</dbReference>
<keyword evidence="5" id="KW-0963">Cytoplasm</keyword>
<proteinExistence type="inferred from homology"/>
<comment type="subcellular location">
    <subcellularLocation>
        <location evidence="2">Cytoplasm</location>
    </subcellularLocation>
    <subcellularLocation>
        <location evidence="1">Nucleus</location>
    </subcellularLocation>
</comment>
<organism evidence="8">
    <name type="scientific">Anisakis simplex</name>
    <name type="common">Herring worm</name>
    <dbReference type="NCBI Taxonomy" id="6269"/>
    <lineage>
        <taxon>Eukaryota</taxon>
        <taxon>Metazoa</taxon>
        <taxon>Ecdysozoa</taxon>
        <taxon>Nematoda</taxon>
        <taxon>Chromadorea</taxon>
        <taxon>Rhabditida</taxon>
        <taxon>Spirurina</taxon>
        <taxon>Ascaridomorpha</taxon>
        <taxon>Ascaridoidea</taxon>
        <taxon>Anisakidae</taxon>
        <taxon>Anisakis</taxon>
        <taxon>Anisakis simplex complex</taxon>
    </lineage>
</organism>
<comment type="similarity">
    <text evidence="3">Belongs to the exportin family.</text>
</comment>
<dbReference type="GO" id="GO:0005049">
    <property type="term" value="F:nuclear export signal receptor activity"/>
    <property type="evidence" value="ECO:0007669"/>
    <property type="project" value="InterPro"/>
</dbReference>
<evidence type="ECO:0000256" key="2">
    <source>
        <dbReference type="ARBA" id="ARBA00004496"/>
    </source>
</evidence>
<dbReference type="PANTHER" id="PTHR12596">
    <property type="entry name" value="EXPORTIN 4,7-RELATED"/>
    <property type="match status" value="1"/>
</dbReference>
<dbReference type="InterPro" id="IPR044189">
    <property type="entry name" value="XPO4/7-like"/>
</dbReference>
<evidence type="ECO:0000256" key="1">
    <source>
        <dbReference type="ARBA" id="ARBA00004123"/>
    </source>
</evidence>
<name>A0A0M3IYZ5_ANISI</name>
<evidence type="ECO:0000256" key="3">
    <source>
        <dbReference type="ARBA" id="ARBA00009466"/>
    </source>
</evidence>
<protein>
    <submittedName>
        <fullName evidence="8">Rap-GAP domain-containing protein</fullName>
    </submittedName>
</protein>
<dbReference type="PANTHER" id="PTHR12596:SF1">
    <property type="entry name" value="EXPORTIN-4"/>
    <property type="match status" value="1"/>
</dbReference>
<dbReference type="WBParaSite" id="ASIM_0000047401-mRNA-1">
    <property type="protein sequence ID" value="ASIM_0000047401-mRNA-1"/>
    <property type="gene ID" value="ASIM_0000047401"/>
</dbReference>
<dbReference type="InterPro" id="IPR016024">
    <property type="entry name" value="ARM-type_fold"/>
</dbReference>
<sequence length="1012" mass="115902">LSLLREWTVTEAYVVEDCYKYILEYVAARPNLANFVKRELLVCCAKIYKRGIFDHKVGDIDSLCVTVEQLLSSHQEYLQGLGCELIETTAAEFFSSWRSSGFGITWDFHLRAKRAFETSGLKRLFELSLRMLQHVANADLTASCYHMSLCDKFLRVAEIVLSWNFASRFLPPRLTFCVEMSSGGALRPPITWKEIFQNDDLLNLFFQLHRRVRSDETLCERSMNCLVQLSSLMGDVLNASENDTHDPYDHYMFLYIRNLLELFQSGPLPNEVTGFCTIWYKLFNFHKLQTFIRFDDAFLSTMLNYMTQYAEHLAPIAMHNSLVDDDDSYRGALTNLYEAWLVMVRGFERTQRKGFLKDYTVRILSSFMRTLLSEPAGQRTDISSTECMQDFELDDRDHFADTLKLIGHFAGHCLDVFLPMLYSILKSKLEQFYTFISNGVDEKTMDAWREDMHWILILFGYILTEADDDGSCHLPAEVCDFCIAAPKSVNAGSPFIRACIENPRSIPDDLYVDPILKVTGVILAWCSLEHSLLVEGGANMVSPELMRTSFWITRRLFSALSVPPDNSNEQNSLIPMLDINNEFSTFLVQFVFHKTFTVLGKLSGEKKLCKDASDLLLALVDSRAAEMAANDLLYISLSHIQLDKLPVRRSLIHTLVLIGAAADDEQIRQRMYLSILEPLSNKFEELCSNPMNNESNLADLLDCFCGVALASQRHSAAVLFRFIAPLLGRCVKMFSAKNISLVLTNAILDLFAVATRKLMLYIDQVEESQFCYEILLELIQAYRREQLEKYREVDIDQEDKATDLLLLLDVLANIMSKDALYPVDPTEVHRANGARTAFLGLEMLLPLMDEHLLKFPSIASKFYNLLLYFAEMAPEYFNVISEEMFLSIMECLRHGLQCLHGQEVFMRFYFCRLTSSHYSFFPAIQVAMISVETLNELAKYHSQDPHPRPIIIMQLSSLIEDMFVMCLEFSCQVDMLNEATFALYALICCNRAAFEAMAMNLLAKEQNAVARN</sequence>
<dbReference type="GO" id="GO:0005737">
    <property type="term" value="C:cytoplasm"/>
    <property type="evidence" value="ECO:0007669"/>
    <property type="project" value="UniProtKB-SubCell"/>
</dbReference>
<evidence type="ECO:0000256" key="5">
    <source>
        <dbReference type="ARBA" id="ARBA00022490"/>
    </source>
</evidence>
<evidence type="ECO:0000256" key="6">
    <source>
        <dbReference type="ARBA" id="ARBA00022927"/>
    </source>
</evidence>
<keyword evidence="4" id="KW-0813">Transport</keyword>
<keyword evidence="7" id="KW-0539">Nucleus</keyword>
<reference evidence="8" key="1">
    <citation type="submission" date="2017-02" db="UniProtKB">
        <authorList>
            <consortium name="WormBaseParasite"/>
        </authorList>
    </citation>
    <scope>IDENTIFICATION</scope>
</reference>
<accession>A0A0M3IYZ5</accession>
<evidence type="ECO:0000256" key="7">
    <source>
        <dbReference type="ARBA" id="ARBA00023242"/>
    </source>
</evidence>